<feature type="domain" description="SET" evidence="1">
    <location>
        <begin position="346"/>
        <end position="554"/>
    </location>
</feature>
<organism evidence="2 3">
    <name type="scientific">Coniochaeta pulveracea</name>
    <dbReference type="NCBI Taxonomy" id="177199"/>
    <lineage>
        <taxon>Eukaryota</taxon>
        <taxon>Fungi</taxon>
        <taxon>Dikarya</taxon>
        <taxon>Ascomycota</taxon>
        <taxon>Pezizomycotina</taxon>
        <taxon>Sordariomycetes</taxon>
        <taxon>Sordariomycetidae</taxon>
        <taxon>Coniochaetales</taxon>
        <taxon>Coniochaetaceae</taxon>
        <taxon>Coniochaeta</taxon>
    </lineage>
</organism>
<gene>
    <name evidence="2" type="ORF">DL546_001273</name>
</gene>
<keyword evidence="3" id="KW-1185">Reference proteome</keyword>
<dbReference type="PROSITE" id="PS50280">
    <property type="entry name" value="SET"/>
    <property type="match status" value="1"/>
</dbReference>
<dbReference type="EMBL" id="QVQW01000131">
    <property type="protein sequence ID" value="RKU39943.1"/>
    <property type="molecule type" value="Genomic_DNA"/>
</dbReference>
<proteinExistence type="predicted"/>
<dbReference type="Gene3D" id="2.170.270.10">
    <property type="entry name" value="SET domain"/>
    <property type="match status" value="1"/>
</dbReference>
<dbReference type="OrthoDB" id="438641at2759"/>
<sequence>MDFKEIADAPGKYQAFEEIKQRIARASLRNGQTVRDFTSANELVASLMKSLEQMDSTVDQAHGPTRVPYYAPPSYPPCVLSAQELKPLMISTMRLGEHHRGHRTTVHILTPAGRKNTIMAIGEDEEGTAVLLVLYNQPDDDQVSNRLFFRQGDVCILKEPLFMGYSDGMYNLQVHHVSDIIWLEGTDHRTPSKWRRDLLSGGETSEDIRKQGNAAVKEEDWVTAERLYTQASNIATTCEETRLALLNRSLVNLRLDRPEKALDDARMSRVPGNGAADEMPLFREAKALYALRQFEVCMERLLSLVRLNPRNTDAWAEIKRVKQRQREAETGAYDFRSMYRQAEATPPIIDCATYTGPVAVRDAGHRGRGLFTTRPVKAGELLFCEKAFAYSYAHNHDSVGRYESTVLVNFDNETLCVGGQTRLIAQVVQKLYHNPSVAEAITDLHHGDYIPVSIREVDGAPVVDTSLIVKIIKLNAFGAPRSTQHYLLDKMFGNSRDRFPVVAPAYTTCGIWPLASRINHSCITNCCRSFIGDMQIVRACQDLEADTELYFAYKSSLMYQTYEETQKKLGKWGFVCACALCSDKKHTTQSVLQQRMALEVELASLKELGTSKTKLQRAKTILQSLQETYTPQEDGLSVPPVQLFLTYFARAIELFQRELLEGLEMLLKGLEALGFVIVASPPRLTIEGKEQKTPKLEIKRWGQTNHLVDFAFSHMIHIYGNIAPELRDVAKEYTRVAYTISRGESESIIIRYPLWF</sequence>
<dbReference type="CDD" id="cd20071">
    <property type="entry name" value="SET_SMYD"/>
    <property type="match status" value="1"/>
</dbReference>
<dbReference type="PANTHER" id="PTHR47643">
    <property type="entry name" value="TPR DOMAIN PROTEIN (AFU_ORTHOLOGUE AFUA_5G12710)"/>
    <property type="match status" value="1"/>
</dbReference>
<dbReference type="InterPro" id="IPR046341">
    <property type="entry name" value="SET_dom_sf"/>
</dbReference>
<dbReference type="Gene3D" id="1.25.40.10">
    <property type="entry name" value="Tetratricopeptide repeat domain"/>
    <property type="match status" value="1"/>
</dbReference>
<dbReference type="PANTHER" id="PTHR47643:SF2">
    <property type="entry name" value="TPR DOMAIN PROTEIN (AFU_ORTHOLOGUE AFUA_5G12710)"/>
    <property type="match status" value="1"/>
</dbReference>
<evidence type="ECO:0000313" key="2">
    <source>
        <dbReference type="EMBL" id="RKU39943.1"/>
    </source>
</evidence>
<dbReference type="SUPFAM" id="SSF82199">
    <property type="entry name" value="SET domain"/>
    <property type="match status" value="1"/>
</dbReference>
<accession>A0A420XW80</accession>
<evidence type="ECO:0000313" key="3">
    <source>
        <dbReference type="Proteomes" id="UP000275385"/>
    </source>
</evidence>
<dbReference type="STRING" id="177199.A0A420XW80"/>
<dbReference type="Pfam" id="PF00856">
    <property type="entry name" value="SET"/>
    <property type="match status" value="1"/>
</dbReference>
<reference evidence="2 3" key="1">
    <citation type="submission" date="2018-08" db="EMBL/GenBank/DDBJ databases">
        <title>Draft genome of the lignicolous fungus Coniochaeta pulveracea.</title>
        <authorList>
            <person name="Borstlap C.J."/>
            <person name="De Witt R.N."/>
            <person name="Botha A."/>
            <person name="Volschenk H."/>
        </authorList>
    </citation>
    <scope>NUCLEOTIDE SEQUENCE [LARGE SCALE GENOMIC DNA]</scope>
    <source>
        <strain evidence="2 3">CAB683</strain>
    </source>
</reference>
<name>A0A420XW80_9PEZI</name>
<dbReference type="InterPro" id="IPR053209">
    <property type="entry name" value="Gramillin-biosynth_MTr"/>
</dbReference>
<evidence type="ECO:0000259" key="1">
    <source>
        <dbReference type="PROSITE" id="PS50280"/>
    </source>
</evidence>
<protein>
    <recommendedName>
        <fullName evidence="1">SET domain-containing protein</fullName>
    </recommendedName>
</protein>
<dbReference type="Proteomes" id="UP000275385">
    <property type="component" value="Unassembled WGS sequence"/>
</dbReference>
<comment type="caution">
    <text evidence="2">The sequence shown here is derived from an EMBL/GenBank/DDBJ whole genome shotgun (WGS) entry which is preliminary data.</text>
</comment>
<dbReference type="InterPro" id="IPR001214">
    <property type="entry name" value="SET_dom"/>
</dbReference>
<dbReference type="AlphaFoldDB" id="A0A420XW80"/>
<dbReference type="InterPro" id="IPR011990">
    <property type="entry name" value="TPR-like_helical_dom_sf"/>
</dbReference>
<dbReference type="SUPFAM" id="SSF48452">
    <property type="entry name" value="TPR-like"/>
    <property type="match status" value="1"/>
</dbReference>